<keyword evidence="6" id="KW-0472">Membrane</keyword>
<gene>
    <name evidence="9" type="ORF">L9S41_07860</name>
</gene>
<proteinExistence type="inferred from homology"/>
<feature type="signal peptide" evidence="8">
    <location>
        <begin position="1"/>
        <end position="23"/>
    </location>
</feature>
<dbReference type="Pfam" id="PF02321">
    <property type="entry name" value="OEP"/>
    <property type="match status" value="2"/>
</dbReference>
<evidence type="ECO:0000313" key="9">
    <source>
        <dbReference type="EMBL" id="UWZ81294.1"/>
    </source>
</evidence>
<dbReference type="RefSeq" id="WP_260749667.1">
    <property type="nucleotide sequence ID" value="NZ_CP092109.1"/>
</dbReference>
<evidence type="ECO:0000313" key="10">
    <source>
        <dbReference type="Proteomes" id="UP001060414"/>
    </source>
</evidence>
<dbReference type="Proteomes" id="UP001060414">
    <property type="component" value="Chromosome"/>
</dbReference>
<dbReference type="PANTHER" id="PTHR30026:SF23">
    <property type="entry name" value="TO APRF-PUTATIVE OUTER MEMBRANE EFFLUX PROTEIN OR SECRETED ALKALINE PHOSPHATASE-RELATED"/>
    <property type="match status" value="1"/>
</dbReference>
<dbReference type="InterPro" id="IPR003423">
    <property type="entry name" value="OMP_efflux"/>
</dbReference>
<evidence type="ECO:0000256" key="8">
    <source>
        <dbReference type="SAM" id="SignalP"/>
    </source>
</evidence>
<evidence type="ECO:0000256" key="6">
    <source>
        <dbReference type="ARBA" id="ARBA00023136"/>
    </source>
</evidence>
<organism evidence="9 10">
    <name type="scientific">Geoalkalibacter halelectricus</name>
    <dbReference type="NCBI Taxonomy" id="2847045"/>
    <lineage>
        <taxon>Bacteria</taxon>
        <taxon>Pseudomonadati</taxon>
        <taxon>Thermodesulfobacteriota</taxon>
        <taxon>Desulfuromonadia</taxon>
        <taxon>Desulfuromonadales</taxon>
        <taxon>Geoalkalibacteraceae</taxon>
        <taxon>Geoalkalibacter</taxon>
    </lineage>
</organism>
<evidence type="ECO:0000256" key="1">
    <source>
        <dbReference type="ARBA" id="ARBA00004442"/>
    </source>
</evidence>
<evidence type="ECO:0000256" key="4">
    <source>
        <dbReference type="ARBA" id="ARBA00022452"/>
    </source>
</evidence>
<keyword evidence="8" id="KW-0732">Signal</keyword>
<comment type="similarity">
    <text evidence="2">Belongs to the outer membrane factor (OMF) (TC 1.B.17) family.</text>
</comment>
<accession>A0ABY5ZR34</accession>
<evidence type="ECO:0000256" key="5">
    <source>
        <dbReference type="ARBA" id="ARBA00022692"/>
    </source>
</evidence>
<keyword evidence="7" id="KW-0998">Cell outer membrane</keyword>
<reference evidence="9" key="1">
    <citation type="journal article" date="2022" name="Environ. Microbiol.">
        <title>Geoalkalibacter halelectricus SAP #1 sp. nov. possessing extracellular electron transfer and mineral#reducing capabilities from a haloalkaline environment.</title>
        <authorList>
            <person name="Yadav S."/>
            <person name="Singh R."/>
            <person name="Sundharam S.S."/>
            <person name="Chaudhary S."/>
            <person name="Krishnamurthi S."/>
            <person name="Patil S.A."/>
        </authorList>
    </citation>
    <scope>NUCLEOTIDE SEQUENCE</scope>
    <source>
        <strain evidence="9">SAP-1</strain>
    </source>
</reference>
<name>A0ABY5ZR34_9BACT</name>
<dbReference type="Gene3D" id="1.20.1600.10">
    <property type="entry name" value="Outer membrane efflux proteins (OEP)"/>
    <property type="match status" value="1"/>
</dbReference>
<protein>
    <submittedName>
        <fullName evidence="9">TolC family protein</fullName>
    </submittedName>
</protein>
<keyword evidence="5" id="KW-0812">Transmembrane</keyword>
<dbReference type="SUPFAM" id="SSF56954">
    <property type="entry name" value="Outer membrane efflux proteins (OEP)"/>
    <property type="match status" value="1"/>
</dbReference>
<keyword evidence="3" id="KW-0813">Transport</keyword>
<feature type="chain" id="PRO_5045779287" evidence="8">
    <location>
        <begin position="24"/>
        <end position="504"/>
    </location>
</feature>
<evidence type="ECO:0000256" key="3">
    <source>
        <dbReference type="ARBA" id="ARBA00022448"/>
    </source>
</evidence>
<evidence type="ECO:0000256" key="2">
    <source>
        <dbReference type="ARBA" id="ARBA00007613"/>
    </source>
</evidence>
<dbReference type="PANTHER" id="PTHR30026">
    <property type="entry name" value="OUTER MEMBRANE PROTEIN TOLC"/>
    <property type="match status" value="1"/>
</dbReference>
<dbReference type="EMBL" id="CP092109">
    <property type="protein sequence ID" value="UWZ81294.1"/>
    <property type="molecule type" value="Genomic_DNA"/>
</dbReference>
<keyword evidence="4" id="KW-1134">Transmembrane beta strand</keyword>
<evidence type="ECO:0000256" key="7">
    <source>
        <dbReference type="ARBA" id="ARBA00023237"/>
    </source>
</evidence>
<dbReference type="InterPro" id="IPR051906">
    <property type="entry name" value="TolC-like"/>
</dbReference>
<sequence>MRPLRLMVLTWMVFLLAAPTADAEESRRVDLRTLVRLAVENNLEIQAQTYETRAEDAVLRAAYGVYDPRAEAAWIEGRRREQLNLQFFDALSDSNYRRYDLSLTQKIPTGADLIAQWRGGRDQINSFPRPDINPAYAGELRFSLVQPLLRDFGRTVTEREILFAAKDREASVQNLRERAFEVIAEVRHAWFDALRLREDLEHRRASVALAERILQENQARVDAGVLPPIENLEAEVGLRQRERDLLDAQRAYLDSLDELALLINSPWPVEPIEMALGRPGVQYDEVSGYAAAVEKRPDLLRQLRRIERLEVESRVARNQTLPSVDVQASYARLSLEDEFTQSLDGLSSDDLENWEVGVRLSYPLGNRAARNAFQRVELLRKSEHARLAQLKDQARRDIRAALRLIDVSAKKIEASRSGRLLAEEKLRTLLKRKEVGLATTRDVLEGEDDLAAARFDETASLADYNKAITDYLRVSGLLLDAERIRFVAPVSAHSDRPLLGVDLP</sequence>
<keyword evidence="10" id="KW-1185">Reference proteome</keyword>
<comment type="subcellular location">
    <subcellularLocation>
        <location evidence="1">Cell outer membrane</location>
    </subcellularLocation>
</comment>